<reference evidence="2 3" key="1">
    <citation type="journal article" date="2019" name="Sci. Rep.">
        <title>A multi-omics analysis of the grapevine pathogen Lasiodiplodia theobromae reveals that temperature affects the expression of virulence- and pathogenicity-related genes.</title>
        <authorList>
            <person name="Felix C."/>
            <person name="Meneses R."/>
            <person name="Goncalves M.F.M."/>
            <person name="Tilleman L."/>
            <person name="Duarte A.S."/>
            <person name="Jorrin-Novo J.V."/>
            <person name="Van de Peer Y."/>
            <person name="Deforce D."/>
            <person name="Van Nieuwerburgh F."/>
            <person name="Esteves A.C."/>
            <person name="Alves A."/>
        </authorList>
    </citation>
    <scope>NUCLEOTIDE SEQUENCE [LARGE SCALE GENOMIC DNA]</scope>
    <source>
        <strain evidence="2 3">LA-SOL3</strain>
    </source>
</reference>
<feature type="compositionally biased region" description="Gly residues" evidence="1">
    <location>
        <begin position="82"/>
        <end position="98"/>
    </location>
</feature>
<comment type="caution">
    <text evidence="2">The sequence shown here is derived from an EMBL/GenBank/DDBJ whole genome shotgun (WGS) entry which is preliminary data.</text>
</comment>
<keyword evidence="3" id="KW-1185">Reference proteome</keyword>
<evidence type="ECO:0000256" key="1">
    <source>
        <dbReference type="SAM" id="MobiDB-lite"/>
    </source>
</evidence>
<organism evidence="2 3">
    <name type="scientific">Lasiodiplodia theobromae</name>
    <dbReference type="NCBI Taxonomy" id="45133"/>
    <lineage>
        <taxon>Eukaryota</taxon>
        <taxon>Fungi</taxon>
        <taxon>Dikarya</taxon>
        <taxon>Ascomycota</taxon>
        <taxon>Pezizomycotina</taxon>
        <taxon>Dothideomycetes</taxon>
        <taxon>Dothideomycetes incertae sedis</taxon>
        <taxon>Botryosphaeriales</taxon>
        <taxon>Botryosphaeriaceae</taxon>
        <taxon>Lasiodiplodia</taxon>
    </lineage>
</organism>
<accession>A0A5N5DAV9</accession>
<feature type="compositionally biased region" description="Polar residues" evidence="1">
    <location>
        <begin position="105"/>
        <end position="127"/>
    </location>
</feature>
<gene>
    <name evidence="2" type="ORF">DBV05_g6464</name>
</gene>
<feature type="compositionally biased region" description="Polar residues" evidence="1">
    <location>
        <begin position="176"/>
        <end position="192"/>
    </location>
</feature>
<feature type="compositionally biased region" description="Polar residues" evidence="1">
    <location>
        <begin position="19"/>
        <end position="30"/>
    </location>
</feature>
<feature type="compositionally biased region" description="Polar residues" evidence="1">
    <location>
        <begin position="47"/>
        <end position="61"/>
    </location>
</feature>
<dbReference type="OrthoDB" id="10477132at2759"/>
<feature type="compositionally biased region" description="Polar residues" evidence="1">
    <location>
        <begin position="69"/>
        <end position="79"/>
    </location>
</feature>
<evidence type="ECO:0000313" key="3">
    <source>
        <dbReference type="Proteomes" id="UP000325902"/>
    </source>
</evidence>
<dbReference type="Proteomes" id="UP000325902">
    <property type="component" value="Unassembled WGS sequence"/>
</dbReference>
<feature type="compositionally biased region" description="Polar residues" evidence="1">
    <location>
        <begin position="225"/>
        <end position="234"/>
    </location>
</feature>
<dbReference type="EMBL" id="VCHE01000038">
    <property type="protein sequence ID" value="KAB2574899.1"/>
    <property type="molecule type" value="Genomic_DNA"/>
</dbReference>
<proteinExistence type="predicted"/>
<protein>
    <submittedName>
        <fullName evidence="2">Uncharacterized protein</fullName>
    </submittedName>
</protein>
<sequence>MSGQNNRTQDERNPGNEGVANSGSQNLNLRASSSSALFNPNYRGPQNMGQPGNMFNANMNASGLGHPSQPRNTSVYSQSQGYGRGYPTGRGGHQGRGGPMPPYSGQPNPSTQLGSMNPQPEYQQSPFFRQLAHPPPAQQHLGRGTVHSGPARFPTPTPRGGHQQPAPPSIRGSAAGSLSSQTPQTTQASRSAQALPPAQAPRSGPAGRGTKAPSQQFGEEDFPSLGSQPHLQQQKPRRQQVGVEHELTAQLAVQSLEDQPKGGSGRGGNTRRSKFVPFTDYNVNISVPEDIRQRQAITTLPPPRTRRNEAFRLKITECYRGKIIFIDELSGIDYSNHPAIIRSIDPETHVIRFFKKSSFKGIGGFLNKYGEYVNQSQKRWHEKQWLLVDDGVTMPHHGTPLLKLANGEKMPERGSYVDIHGDTELPLDYFSKYSRFGVFPDIYLPEDQMKKLEDYSEWYLEKDEAYRRAEENKRKERWQVDGSADVDIGDVYDDSENEDGE</sequence>
<name>A0A5N5DAV9_9PEZI</name>
<dbReference type="AlphaFoldDB" id="A0A5N5DAV9"/>
<evidence type="ECO:0000313" key="2">
    <source>
        <dbReference type="EMBL" id="KAB2574899.1"/>
    </source>
</evidence>
<feature type="region of interest" description="Disordered" evidence="1">
    <location>
        <begin position="1"/>
        <end position="274"/>
    </location>
</feature>